<organism evidence="2 3">
    <name type="scientific">Methylorubrum rhodesianum</name>
    <dbReference type="NCBI Taxonomy" id="29427"/>
    <lineage>
        <taxon>Bacteria</taxon>
        <taxon>Pseudomonadati</taxon>
        <taxon>Pseudomonadota</taxon>
        <taxon>Alphaproteobacteria</taxon>
        <taxon>Hyphomicrobiales</taxon>
        <taxon>Methylobacteriaceae</taxon>
        <taxon>Methylorubrum</taxon>
    </lineage>
</organism>
<evidence type="ECO:0000313" key="2">
    <source>
        <dbReference type="EMBL" id="MEN3229635.1"/>
    </source>
</evidence>
<reference evidence="2 3" key="1">
    <citation type="journal article" date="2023" name="PLoS ONE">
        <title>Complete genome assembly of Hawai'i environmental nontuberculous mycobacteria reveals unexpected co-isolation with methylobacteria.</title>
        <authorList>
            <person name="Hendrix J."/>
            <person name="Epperson L.E."/>
            <person name="Tong E.I."/>
            <person name="Chan Y.L."/>
            <person name="Hasan N.A."/>
            <person name="Dawrs S.N."/>
            <person name="Norton G.J."/>
            <person name="Virdi R."/>
            <person name="Crooks J.L."/>
            <person name="Chan E.D."/>
            <person name="Honda J.R."/>
            <person name="Strong M."/>
        </authorList>
    </citation>
    <scope>NUCLEOTIDE SEQUENCE [LARGE SCALE GENOMIC DNA]</scope>
    <source>
        <strain evidence="2 3">NJH_HI01</strain>
    </source>
</reference>
<sequence>MPKIVVAAGVVSTMLMVVGTPTDLAAMADTRARPAEAVRPAPNRTEGLGSGLPQRAARASCPPRWPYIVLTCVA</sequence>
<keyword evidence="3" id="KW-1185">Reference proteome</keyword>
<gene>
    <name evidence="2" type="ORF">PUR21_18620</name>
</gene>
<dbReference type="EMBL" id="JAQYXL010000001">
    <property type="protein sequence ID" value="MEN3229635.1"/>
    <property type="molecule type" value="Genomic_DNA"/>
</dbReference>
<comment type="caution">
    <text evidence="2">The sequence shown here is derived from an EMBL/GenBank/DDBJ whole genome shotgun (WGS) entry which is preliminary data.</text>
</comment>
<evidence type="ECO:0000256" key="1">
    <source>
        <dbReference type="SAM" id="MobiDB-lite"/>
    </source>
</evidence>
<feature type="region of interest" description="Disordered" evidence="1">
    <location>
        <begin position="35"/>
        <end position="58"/>
    </location>
</feature>
<dbReference type="RefSeq" id="WP_017486284.1">
    <property type="nucleotide sequence ID" value="NZ_JACWCW010000098.1"/>
</dbReference>
<proteinExistence type="predicted"/>
<accession>A0ABU9ZEU9</accession>
<name>A0ABU9ZEU9_9HYPH</name>
<evidence type="ECO:0000313" key="3">
    <source>
        <dbReference type="Proteomes" id="UP001404845"/>
    </source>
</evidence>
<dbReference type="Proteomes" id="UP001404845">
    <property type="component" value="Unassembled WGS sequence"/>
</dbReference>
<protein>
    <submittedName>
        <fullName evidence="2">Uncharacterized protein</fullName>
    </submittedName>
</protein>